<keyword evidence="6 8" id="KW-1133">Transmembrane helix</keyword>
<organism evidence="9 10">
    <name type="scientific">Yinghuangia soli</name>
    <dbReference type="NCBI Taxonomy" id="2908204"/>
    <lineage>
        <taxon>Bacteria</taxon>
        <taxon>Bacillati</taxon>
        <taxon>Actinomycetota</taxon>
        <taxon>Actinomycetes</taxon>
        <taxon>Kitasatosporales</taxon>
        <taxon>Streptomycetaceae</taxon>
        <taxon>Yinghuangia</taxon>
    </lineage>
</organism>
<dbReference type="CDD" id="cd06550">
    <property type="entry name" value="TM_ABC_iron-siderophores_like"/>
    <property type="match status" value="1"/>
</dbReference>
<dbReference type="InterPro" id="IPR037294">
    <property type="entry name" value="ABC_BtuC-like"/>
</dbReference>
<feature type="transmembrane region" description="Helical" evidence="8">
    <location>
        <begin position="318"/>
        <end position="340"/>
    </location>
</feature>
<keyword evidence="7 8" id="KW-0472">Membrane</keyword>
<dbReference type="GO" id="GO:0033214">
    <property type="term" value="P:siderophore-iron import into cell"/>
    <property type="evidence" value="ECO:0007669"/>
    <property type="project" value="TreeGrafter"/>
</dbReference>
<evidence type="ECO:0000256" key="7">
    <source>
        <dbReference type="ARBA" id="ARBA00023136"/>
    </source>
</evidence>
<dbReference type="InterPro" id="IPR000522">
    <property type="entry name" value="ABC_transptr_permease_BtuC"/>
</dbReference>
<feature type="transmembrane region" description="Helical" evidence="8">
    <location>
        <begin position="160"/>
        <end position="181"/>
    </location>
</feature>
<feature type="transmembrane region" description="Helical" evidence="8">
    <location>
        <begin position="251"/>
        <end position="276"/>
    </location>
</feature>
<evidence type="ECO:0000256" key="5">
    <source>
        <dbReference type="ARBA" id="ARBA00022692"/>
    </source>
</evidence>
<keyword evidence="10" id="KW-1185">Reference proteome</keyword>
<dbReference type="GO" id="GO:0022857">
    <property type="term" value="F:transmembrane transporter activity"/>
    <property type="evidence" value="ECO:0007669"/>
    <property type="project" value="InterPro"/>
</dbReference>
<keyword evidence="4" id="KW-1003">Cell membrane</keyword>
<evidence type="ECO:0000256" key="3">
    <source>
        <dbReference type="ARBA" id="ARBA00022448"/>
    </source>
</evidence>
<dbReference type="Gene3D" id="1.10.3470.10">
    <property type="entry name" value="ABC transporter involved in vitamin B12 uptake, BtuC"/>
    <property type="match status" value="1"/>
</dbReference>
<dbReference type="Proteomes" id="UP001165378">
    <property type="component" value="Unassembled WGS sequence"/>
</dbReference>
<feature type="transmembrane region" description="Helical" evidence="8">
    <location>
        <begin position="78"/>
        <end position="96"/>
    </location>
</feature>
<evidence type="ECO:0000313" key="9">
    <source>
        <dbReference type="EMBL" id="MCF2526586.1"/>
    </source>
</evidence>
<evidence type="ECO:0000313" key="10">
    <source>
        <dbReference type="Proteomes" id="UP001165378"/>
    </source>
</evidence>
<dbReference type="RefSeq" id="WP_235050694.1">
    <property type="nucleotide sequence ID" value="NZ_JAKFHA010000002.1"/>
</dbReference>
<feature type="transmembrane region" description="Helical" evidence="8">
    <location>
        <begin position="133"/>
        <end position="153"/>
    </location>
</feature>
<dbReference type="AlphaFoldDB" id="A0AA41PVR1"/>
<sequence length="347" mass="35228">MIPGFVVRDRRNRIFSVRIRLRALAVGAGLSALLAVLAGVALTTGDFDLPLGDALQAVFGQGTMAAEFVVDELRMPRILTAVLVGAALAVSGAIMQSLTRNALGSPDIIGFTNGSATGALVVIILLQGGMTEIAIGSIAGGLATALAVFLLAYGRGAGGFRLVVMGIGVGAMLLAANSYLITRASWQEAVEAQEWLVGSLNNRTWDQVQGMALACAVLMPIAFVYGRRLALLEMGDDAARALGVDAARTRLVLVLVSVTLAAVATAATGPVLFVALAAPQLARRLTGTAGPGLAGAALMGAVLLLASDLAAQRLFTSGILPVGVATGTLGGLYLMGVLVAEARKPGA</sequence>
<proteinExistence type="inferred from homology"/>
<gene>
    <name evidence="9" type="ORF">LZ495_05025</name>
</gene>
<comment type="similarity">
    <text evidence="2">Belongs to the binding-protein-dependent transport system permease family. FecCD subfamily.</text>
</comment>
<feature type="transmembrane region" description="Helical" evidence="8">
    <location>
        <begin position="210"/>
        <end position="230"/>
    </location>
</feature>
<dbReference type="GO" id="GO:0005886">
    <property type="term" value="C:plasma membrane"/>
    <property type="evidence" value="ECO:0007669"/>
    <property type="project" value="UniProtKB-SubCell"/>
</dbReference>
<evidence type="ECO:0000256" key="4">
    <source>
        <dbReference type="ARBA" id="ARBA00022475"/>
    </source>
</evidence>
<comment type="caution">
    <text evidence="9">The sequence shown here is derived from an EMBL/GenBank/DDBJ whole genome shotgun (WGS) entry which is preliminary data.</text>
</comment>
<feature type="transmembrane region" description="Helical" evidence="8">
    <location>
        <begin position="21"/>
        <end position="42"/>
    </location>
</feature>
<name>A0AA41PVR1_9ACTN</name>
<keyword evidence="5 8" id="KW-0812">Transmembrane</keyword>
<reference evidence="9" key="1">
    <citation type="submission" date="2022-01" db="EMBL/GenBank/DDBJ databases">
        <title>Genome-Based Taxonomic Classification of the Phylum Actinobacteria.</title>
        <authorList>
            <person name="Gao Y."/>
        </authorList>
    </citation>
    <scope>NUCLEOTIDE SEQUENCE</scope>
    <source>
        <strain evidence="9">KLBMP 8922</strain>
    </source>
</reference>
<feature type="transmembrane region" description="Helical" evidence="8">
    <location>
        <begin position="108"/>
        <end position="127"/>
    </location>
</feature>
<evidence type="ECO:0000256" key="2">
    <source>
        <dbReference type="ARBA" id="ARBA00007935"/>
    </source>
</evidence>
<comment type="subcellular location">
    <subcellularLocation>
        <location evidence="1">Cell membrane</location>
        <topology evidence="1">Multi-pass membrane protein</topology>
    </subcellularLocation>
</comment>
<feature type="transmembrane region" description="Helical" evidence="8">
    <location>
        <begin position="288"/>
        <end position="306"/>
    </location>
</feature>
<dbReference type="PANTHER" id="PTHR30472">
    <property type="entry name" value="FERRIC ENTEROBACTIN TRANSPORT SYSTEM PERMEASE PROTEIN"/>
    <property type="match status" value="1"/>
</dbReference>
<protein>
    <submittedName>
        <fullName evidence="9">Iron chelate uptake ABC transporter family permease subunit</fullName>
    </submittedName>
</protein>
<dbReference type="PANTHER" id="PTHR30472:SF24">
    <property type="entry name" value="FERRIC ENTEROBACTIN TRANSPORT SYSTEM PERMEASE PROTEIN FEPG"/>
    <property type="match status" value="1"/>
</dbReference>
<evidence type="ECO:0000256" key="8">
    <source>
        <dbReference type="SAM" id="Phobius"/>
    </source>
</evidence>
<accession>A0AA41PVR1</accession>
<dbReference type="SUPFAM" id="SSF81345">
    <property type="entry name" value="ABC transporter involved in vitamin B12 uptake, BtuC"/>
    <property type="match status" value="1"/>
</dbReference>
<evidence type="ECO:0000256" key="1">
    <source>
        <dbReference type="ARBA" id="ARBA00004651"/>
    </source>
</evidence>
<keyword evidence="3" id="KW-0813">Transport</keyword>
<evidence type="ECO:0000256" key="6">
    <source>
        <dbReference type="ARBA" id="ARBA00022989"/>
    </source>
</evidence>
<dbReference type="EMBL" id="JAKFHA010000002">
    <property type="protein sequence ID" value="MCF2526586.1"/>
    <property type="molecule type" value="Genomic_DNA"/>
</dbReference>
<dbReference type="Pfam" id="PF01032">
    <property type="entry name" value="FecCD"/>
    <property type="match status" value="1"/>
</dbReference>